<organism evidence="1 2">
    <name type="scientific">Aeromonas phage PS</name>
    <dbReference type="NCBI Taxonomy" id="2723762"/>
    <lineage>
        <taxon>Viruses</taxon>
        <taxon>Duplodnaviria</taxon>
        <taxon>Heunggongvirae</taxon>
        <taxon>Uroviricota</taxon>
        <taxon>Caudoviricetes</taxon>
        <taxon>Autographivirales</taxon>
        <taxon>Autoscriptoviridae</taxon>
        <taxon>Savitribaivirus</taxon>
        <taxon>Savitribaivirus PS</taxon>
    </lineage>
</organism>
<proteinExistence type="predicted"/>
<protein>
    <submittedName>
        <fullName evidence="1">Uncharacterized protein</fullName>
    </submittedName>
</protein>
<accession>A0A6H0X6P1</accession>
<sequence length="78" mass="8408">MDFAPTTNYIVDVTTADKAELMAALAGVSGIVSVQDGGVYREDNAYSQVHIEALNAVWTLKQLDALLYSLNYDVVGIV</sequence>
<evidence type="ECO:0000313" key="1">
    <source>
        <dbReference type="EMBL" id="QIW89981.1"/>
    </source>
</evidence>
<dbReference type="Proteomes" id="UP000503286">
    <property type="component" value="Segment"/>
</dbReference>
<evidence type="ECO:0000313" key="2">
    <source>
        <dbReference type="Proteomes" id="UP000503286"/>
    </source>
</evidence>
<dbReference type="EMBL" id="MT259468">
    <property type="protein sequence ID" value="QIW89981.1"/>
    <property type="molecule type" value="Genomic_DNA"/>
</dbReference>
<keyword evidence="2" id="KW-1185">Reference proteome</keyword>
<reference evidence="1" key="1">
    <citation type="submission" date="2020-03" db="EMBL/GenBank/DDBJ databases">
        <title>Complete genome sequence of Aeromonas phage PS.</title>
        <authorList>
            <person name="Tagunde S.N."/>
            <person name="Newase S.K."/>
            <person name="Nagar V."/>
            <person name="Kapadnis B.P."/>
            <person name="Pandit S.V."/>
        </authorList>
    </citation>
    <scope>NUCLEOTIDE SEQUENCE</scope>
</reference>
<name>A0A6H0X6P1_9CAUD</name>